<name>A0A1I0JVH1_9BACT</name>
<dbReference type="AlphaFoldDB" id="A0A1I0JVH1"/>
<organism evidence="1 2">
    <name type="scientific">Stigmatella erecta</name>
    <dbReference type="NCBI Taxonomy" id="83460"/>
    <lineage>
        <taxon>Bacteria</taxon>
        <taxon>Pseudomonadati</taxon>
        <taxon>Myxococcota</taxon>
        <taxon>Myxococcia</taxon>
        <taxon>Myxococcales</taxon>
        <taxon>Cystobacterineae</taxon>
        <taxon>Archangiaceae</taxon>
        <taxon>Stigmatella</taxon>
    </lineage>
</organism>
<dbReference type="Proteomes" id="UP000199181">
    <property type="component" value="Unassembled WGS sequence"/>
</dbReference>
<keyword evidence="2" id="KW-1185">Reference proteome</keyword>
<evidence type="ECO:0000313" key="1">
    <source>
        <dbReference type="EMBL" id="SEU13893.1"/>
    </source>
</evidence>
<evidence type="ECO:0000313" key="2">
    <source>
        <dbReference type="Proteomes" id="UP000199181"/>
    </source>
</evidence>
<proteinExistence type="predicted"/>
<reference evidence="2" key="1">
    <citation type="submission" date="2016-10" db="EMBL/GenBank/DDBJ databases">
        <authorList>
            <person name="Varghese N."/>
            <person name="Submissions S."/>
        </authorList>
    </citation>
    <scope>NUCLEOTIDE SEQUENCE [LARGE SCALE GENOMIC DNA]</scope>
    <source>
        <strain evidence="2">DSM 16858</strain>
    </source>
</reference>
<gene>
    <name evidence="1" type="ORF">SAMN05443639_10880</name>
</gene>
<dbReference type="EMBL" id="FOIJ01000008">
    <property type="protein sequence ID" value="SEU13893.1"/>
    <property type="molecule type" value="Genomic_DNA"/>
</dbReference>
<accession>A0A1I0JVH1</accession>
<protein>
    <submittedName>
        <fullName evidence="1">Uncharacterized protein</fullName>
    </submittedName>
</protein>
<sequence length="78" mass="8722">MRASAVNKQVLLLSPHPRSGVFDLRRLWVYPERFGQSLALDPAKQMHSMSLPNNARFKGYAITLSSRTARCAPFCTGT</sequence>